<comment type="caution">
    <text evidence="1">The sequence shown here is derived from an EMBL/GenBank/DDBJ whole genome shotgun (WGS) entry which is preliminary data.</text>
</comment>
<keyword evidence="2" id="KW-1185">Reference proteome</keyword>
<protein>
    <submittedName>
        <fullName evidence="1">Uncharacterized protein</fullName>
    </submittedName>
</protein>
<organism evidence="1 2">
    <name type="scientific">Pararobbsia silviterrae</name>
    <dbReference type="NCBI Taxonomy" id="1792498"/>
    <lineage>
        <taxon>Bacteria</taxon>
        <taxon>Pseudomonadati</taxon>
        <taxon>Pseudomonadota</taxon>
        <taxon>Betaproteobacteria</taxon>
        <taxon>Burkholderiales</taxon>
        <taxon>Burkholderiaceae</taxon>
        <taxon>Pararobbsia</taxon>
    </lineage>
</organism>
<gene>
    <name evidence="1" type="ORF">D7S86_11645</name>
</gene>
<dbReference type="OrthoDB" id="8966171at2"/>
<dbReference type="AlphaFoldDB" id="A0A494XZ65"/>
<dbReference type="Proteomes" id="UP000270342">
    <property type="component" value="Unassembled WGS sequence"/>
</dbReference>
<sequence length="141" mass="15339">MACAWVAFAAVCLCPRHAEAITLDDALACNDQAHAYIQSLQDRRLIADHPMHIEDDGLNVFWPAHDAKLMAFEMHVFVVLGYQQGDPMFEPGKGPPMDGGLYGVVVTAEPETVAKAIAAAGSPAEYRRAGPFLTALYCRIH</sequence>
<evidence type="ECO:0000313" key="2">
    <source>
        <dbReference type="Proteomes" id="UP000270342"/>
    </source>
</evidence>
<proteinExistence type="predicted"/>
<accession>A0A494XZ65</accession>
<dbReference type="EMBL" id="RBZU01000004">
    <property type="protein sequence ID" value="RKP55855.1"/>
    <property type="molecule type" value="Genomic_DNA"/>
</dbReference>
<dbReference type="RefSeq" id="WP_121086563.1">
    <property type="nucleotide sequence ID" value="NZ_RBZU01000004.1"/>
</dbReference>
<evidence type="ECO:0000313" key="1">
    <source>
        <dbReference type="EMBL" id="RKP55855.1"/>
    </source>
</evidence>
<reference evidence="1 2" key="1">
    <citation type="submission" date="2018-10" db="EMBL/GenBank/DDBJ databases">
        <title>Robbsia sp. DHC34, isolated from soil.</title>
        <authorList>
            <person name="Gao Z.-H."/>
            <person name="Qiu L.-H."/>
        </authorList>
    </citation>
    <scope>NUCLEOTIDE SEQUENCE [LARGE SCALE GENOMIC DNA]</scope>
    <source>
        <strain evidence="1 2">DHC34</strain>
    </source>
</reference>
<name>A0A494XZ65_9BURK</name>